<name>A0A0F9P196_9ZZZZ</name>
<comment type="caution">
    <text evidence="1">The sequence shown here is derived from an EMBL/GenBank/DDBJ whole genome shotgun (WGS) entry which is preliminary data.</text>
</comment>
<organism evidence="1">
    <name type="scientific">marine sediment metagenome</name>
    <dbReference type="NCBI Taxonomy" id="412755"/>
    <lineage>
        <taxon>unclassified sequences</taxon>
        <taxon>metagenomes</taxon>
        <taxon>ecological metagenomes</taxon>
    </lineage>
</organism>
<reference evidence="1" key="1">
    <citation type="journal article" date="2015" name="Nature">
        <title>Complex archaea that bridge the gap between prokaryotes and eukaryotes.</title>
        <authorList>
            <person name="Spang A."/>
            <person name="Saw J.H."/>
            <person name="Jorgensen S.L."/>
            <person name="Zaremba-Niedzwiedzka K."/>
            <person name="Martijn J."/>
            <person name="Lind A.E."/>
            <person name="van Eijk R."/>
            <person name="Schleper C."/>
            <person name="Guy L."/>
            <person name="Ettema T.J."/>
        </authorList>
    </citation>
    <scope>NUCLEOTIDE SEQUENCE</scope>
</reference>
<gene>
    <name evidence="1" type="ORF">LCGC14_0958430</name>
</gene>
<sequence length="71" mass="7830">MKEASKIRIVNKTGMGNDTKVFAVGENGEEIELLRCRKVTLDPICVNGFVVANIEFTAVEFDTIATLPENE</sequence>
<evidence type="ECO:0000313" key="1">
    <source>
        <dbReference type="EMBL" id="KKN18177.1"/>
    </source>
</evidence>
<accession>A0A0F9P196</accession>
<protein>
    <submittedName>
        <fullName evidence="1">Uncharacterized protein</fullName>
    </submittedName>
</protein>
<dbReference type="EMBL" id="LAZR01003451">
    <property type="protein sequence ID" value="KKN18177.1"/>
    <property type="molecule type" value="Genomic_DNA"/>
</dbReference>
<dbReference type="AlphaFoldDB" id="A0A0F9P196"/>
<proteinExistence type="predicted"/>